<accession>A0ABZ3C6X0</accession>
<comment type="catalytic activity">
    <reaction evidence="1">
        <text>ATP + protein L-histidine = ADP + protein N-phospho-L-histidine.</text>
        <dbReference type="EC" id="2.7.13.3"/>
    </reaction>
</comment>
<feature type="transmembrane region" description="Helical" evidence="9">
    <location>
        <begin position="67"/>
        <end position="90"/>
    </location>
</feature>
<dbReference type="GO" id="GO:0016301">
    <property type="term" value="F:kinase activity"/>
    <property type="evidence" value="ECO:0007669"/>
    <property type="project" value="UniProtKB-KW"/>
</dbReference>
<keyword evidence="9" id="KW-0812">Transmembrane</keyword>
<dbReference type="EMBL" id="CP115965">
    <property type="protein sequence ID" value="WZW98499.1"/>
    <property type="molecule type" value="Genomic_DNA"/>
</dbReference>
<dbReference type="Proteomes" id="UP001434337">
    <property type="component" value="Chromosome"/>
</dbReference>
<evidence type="ECO:0000256" key="6">
    <source>
        <dbReference type="ARBA" id="ARBA00022777"/>
    </source>
</evidence>
<dbReference type="InterPro" id="IPR011712">
    <property type="entry name" value="Sig_transdc_His_kin_sub3_dim/P"/>
</dbReference>
<feature type="transmembrane region" description="Helical" evidence="9">
    <location>
        <begin position="44"/>
        <end position="61"/>
    </location>
</feature>
<dbReference type="SUPFAM" id="SSF55874">
    <property type="entry name" value="ATPase domain of HSP90 chaperone/DNA topoisomerase II/histidine kinase"/>
    <property type="match status" value="1"/>
</dbReference>
<keyword evidence="12" id="KW-1185">Reference proteome</keyword>
<evidence type="ECO:0000256" key="2">
    <source>
        <dbReference type="ARBA" id="ARBA00012438"/>
    </source>
</evidence>
<dbReference type="InterPro" id="IPR036890">
    <property type="entry name" value="HATPase_C_sf"/>
</dbReference>
<feature type="transmembrane region" description="Helical" evidence="9">
    <location>
        <begin position="134"/>
        <end position="151"/>
    </location>
</feature>
<dbReference type="CDD" id="cd16917">
    <property type="entry name" value="HATPase_UhpB-NarQ-NarX-like"/>
    <property type="match status" value="1"/>
</dbReference>
<evidence type="ECO:0000256" key="1">
    <source>
        <dbReference type="ARBA" id="ARBA00000085"/>
    </source>
</evidence>
<evidence type="ECO:0000256" key="8">
    <source>
        <dbReference type="ARBA" id="ARBA00023012"/>
    </source>
</evidence>
<proteinExistence type="predicted"/>
<keyword evidence="9" id="KW-1133">Transmembrane helix</keyword>
<evidence type="ECO:0000256" key="9">
    <source>
        <dbReference type="SAM" id="Phobius"/>
    </source>
</evidence>
<evidence type="ECO:0000256" key="4">
    <source>
        <dbReference type="ARBA" id="ARBA00022679"/>
    </source>
</evidence>
<dbReference type="EC" id="2.7.13.3" evidence="2"/>
<keyword evidence="5" id="KW-0547">Nucleotide-binding</keyword>
<dbReference type="Gene3D" id="3.30.565.10">
    <property type="entry name" value="Histidine kinase-like ATPase, C-terminal domain"/>
    <property type="match status" value="1"/>
</dbReference>
<feature type="transmembrane region" description="Helical" evidence="9">
    <location>
        <begin position="13"/>
        <end position="32"/>
    </location>
</feature>
<keyword evidence="3" id="KW-0597">Phosphoprotein</keyword>
<dbReference type="PANTHER" id="PTHR24421:SF10">
    <property type="entry name" value="NITRATE_NITRITE SENSOR PROTEIN NARQ"/>
    <property type="match status" value="1"/>
</dbReference>
<evidence type="ECO:0000256" key="5">
    <source>
        <dbReference type="ARBA" id="ARBA00022741"/>
    </source>
</evidence>
<dbReference type="RefSeq" id="WP_342372532.1">
    <property type="nucleotide sequence ID" value="NZ_CP115965.1"/>
</dbReference>
<dbReference type="Pfam" id="PF07730">
    <property type="entry name" value="HisKA_3"/>
    <property type="match status" value="1"/>
</dbReference>
<keyword evidence="7" id="KW-0067">ATP-binding</keyword>
<keyword evidence="6 11" id="KW-0418">Kinase</keyword>
<evidence type="ECO:0000259" key="10">
    <source>
        <dbReference type="Pfam" id="PF07730"/>
    </source>
</evidence>
<protein>
    <recommendedName>
        <fullName evidence="2">histidine kinase</fullName>
        <ecNumber evidence="2">2.7.13.3</ecNumber>
    </recommendedName>
</protein>
<keyword evidence="8" id="KW-0902">Two-component regulatory system</keyword>
<sequence>MTAPPLAPAPPRFVVWTVAVLAFLYYLTPVAARLAAGRPLPWSLVLLLVLPAIAALVALPWRERAPIAIALVIAALWVPSPGVLGAAIVAQESVARRRSLTSALTTGAVLIAAKVLELFASASGAAATALSFELALAVAGVVIATLIGLLASSRAQAQHDRESAEQARREAEASRINEARMAERERIAREMHDVVAHRLSLVALHAGGLAYRTNLTADEAQAAARMIQLNAQASLDELRTMLATLRGAEAPPEPPQPTLAELDVLLADAEDIGQRVTVTHIGDLEAVATHASRQAFRIVQECLTNARKHAPGAPVHLSLTARDEVLHLRVSNPLADLAIPDASGSLLGLVGIAERVGLVGGTLTHGVRDGQFVVDAALPWGAPAKEGA</sequence>
<reference evidence="11 12" key="1">
    <citation type="journal article" date="2023" name="Environ Microbiome">
        <title>A coral-associated actinobacterium mitigates coral bleaching under heat stress.</title>
        <authorList>
            <person name="Li J."/>
            <person name="Zou Y."/>
            <person name="Li Q."/>
            <person name="Zhang J."/>
            <person name="Bourne D.G."/>
            <person name="Lyu Y."/>
            <person name="Liu C."/>
            <person name="Zhang S."/>
        </authorList>
    </citation>
    <scope>NUCLEOTIDE SEQUENCE [LARGE SCALE GENOMIC DNA]</scope>
    <source>
        <strain evidence="11 12">SCSIO 13291</strain>
    </source>
</reference>
<gene>
    <name evidence="11" type="ORF">PCC79_16675</name>
</gene>
<evidence type="ECO:0000313" key="12">
    <source>
        <dbReference type="Proteomes" id="UP001434337"/>
    </source>
</evidence>
<evidence type="ECO:0000256" key="3">
    <source>
        <dbReference type="ARBA" id="ARBA00022553"/>
    </source>
</evidence>
<feature type="domain" description="Signal transduction histidine kinase subgroup 3 dimerisation and phosphoacceptor" evidence="10">
    <location>
        <begin position="183"/>
        <end position="248"/>
    </location>
</feature>
<dbReference type="InterPro" id="IPR050482">
    <property type="entry name" value="Sensor_HK_TwoCompSys"/>
</dbReference>
<name>A0ABZ3C6X0_9ACTN</name>
<keyword evidence="9" id="KW-0472">Membrane</keyword>
<dbReference type="Gene3D" id="1.20.5.1930">
    <property type="match status" value="1"/>
</dbReference>
<dbReference type="PANTHER" id="PTHR24421">
    <property type="entry name" value="NITRATE/NITRITE SENSOR PROTEIN NARX-RELATED"/>
    <property type="match status" value="1"/>
</dbReference>
<keyword evidence="4" id="KW-0808">Transferase</keyword>
<evidence type="ECO:0000313" key="11">
    <source>
        <dbReference type="EMBL" id="WZW98499.1"/>
    </source>
</evidence>
<organism evidence="11 12">
    <name type="scientific">Propioniciclava soli</name>
    <dbReference type="NCBI Taxonomy" id="2775081"/>
    <lineage>
        <taxon>Bacteria</taxon>
        <taxon>Bacillati</taxon>
        <taxon>Actinomycetota</taxon>
        <taxon>Actinomycetes</taxon>
        <taxon>Propionibacteriales</taxon>
        <taxon>Propionibacteriaceae</taxon>
        <taxon>Propioniciclava</taxon>
    </lineage>
</organism>
<evidence type="ECO:0000256" key="7">
    <source>
        <dbReference type="ARBA" id="ARBA00022840"/>
    </source>
</evidence>
<feature type="transmembrane region" description="Helical" evidence="9">
    <location>
        <begin position="102"/>
        <end position="122"/>
    </location>
</feature>